<dbReference type="AlphaFoldDB" id="A0A2H0XBL4"/>
<dbReference type="Pfam" id="PF00825">
    <property type="entry name" value="Ribonuclease_P"/>
    <property type="match status" value="1"/>
</dbReference>
<keyword evidence="4 6" id="KW-0378">Hydrolase</keyword>
<keyword evidence="1 6" id="KW-0819">tRNA processing</keyword>
<dbReference type="PANTHER" id="PTHR33992:SF1">
    <property type="entry name" value="RIBONUCLEASE P PROTEIN COMPONENT"/>
    <property type="match status" value="1"/>
</dbReference>
<dbReference type="GO" id="GO:0042781">
    <property type="term" value="F:3'-tRNA processing endoribonuclease activity"/>
    <property type="evidence" value="ECO:0007669"/>
    <property type="project" value="TreeGrafter"/>
</dbReference>
<dbReference type="GO" id="GO:0001682">
    <property type="term" value="P:tRNA 5'-leader removal"/>
    <property type="evidence" value="ECO:0007669"/>
    <property type="project" value="UniProtKB-UniRule"/>
</dbReference>
<evidence type="ECO:0000256" key="1">
    <source>
        <dbReference type="ARBA" id="ARBA00022694"/>
    </source>
</evidence>
<evidence type="ECO:0000256" key="4">
    <source>
        <dbReference type="ARBA" id="ARBA00022801"/>
    </source>
</evidence>
<dbReference type="PANTHER" id="PTHR33992">
    <property type="entry name" value="RIBONUCLEASE P PROTEIN COMPONENT"/>
    <property type="match status" value="1"/>
</dbReference>
<comment type="subunit">
    <text evidence="6">Consists of a catalytic RNA component (M1 or rnpB) and a protein subunit.</text>
</comment>
<dbReference type="Proteomes" id="UP000231252">
    <property type="component" value="Unassembled WGS sequence"/>
</dbReference>
<dbReference type="SUPFAM" id="SSF54211">
    <property type="entry name" value="Ribosomal protein S5 domain 2-like"/>
    <property type="match status" value="1"/>
</dbReference>
<comment type="similarity">
    <text evidence="6">Belongs to the RnpA family.</text>
</comment>
<comment type="catalytic activity">
    <reaction evidence="6">
        <text>Endonucleolytic cleavage of RNA, removing 5'-extranucleotides from tRNA precursor.</text>
        <dbReference type="EC" id="3.1.26.5"/>
    </reaction>
</comment>
<dbReference type="InterPro" id="IPR020568">
    <property type="entry name" value="Ribosomal_Su5_D2-typ_SF"/>
</dbReference>
<dbReference type="GO" id="GO:0000049">
    <property type="term" value="F:tRNA binding"/>
    <property type="evidence" value="ECO:0007669"/>
    <property type="project" value="UniProtKB-UniRule"/>
</dbReference>
<evidence type="ECO:0000256" key="3">
    <source>
        <dbReference type="ARBA" id="ARBA00022759"/>
    </source>
</evidence>
<comment type="caution">
    <text evidence="8">The sequence shown here is derived from an EMBL/GenBank/DDBJ whole genome shotgun (WGS) entry which is preliminary data.</text>
</comment>
<protein>
    <recommendedName>
        <fullName evidence="6 7">Ribonuclease P protein component</fullName>
        <shortName evidence="6">RNase P protein</shortName>
        <shortName evidence="6">RNaseP protein</shortName>
        <ecNumber evidence="6 7">3.1.26.5</ecNumber>
    </recommendedName>
    <alternativeName>
        <fullName evidence="6">Protein C5</fullName>
    </alternativeName>
</protein>
<accession>A0A2H0XBL4</accession>
<dbReference type="EC" id="3.1.26.5" evidence="6 7"/>
<keyword evidence="3 6" id="KW-0255">Endonuclease</keyword>
<dbReference type="GO" id="GO:0030677">
    <property type="term" value="C:ribonuclease P complex"/>
    <property type="evidence" value="ECO:0007669"/>
    <property type="project" value="TreeGrafter"/>
</dbReference>
<evidence type="ECO:0000256" key="2">
    <source>
        <dbReference type="ARBA" id="ARBA00022722"/>
    </source>
</evidence>
<dbReference type="InterPro" id="IPR000100">
    <property type="entry name" value="RNase_P"/>
</dbReference>
<evidence type="ECO:0000256" key="6">
    <source>
        <dbReference type="HAMAP-Rule" id="MF_00227"/>
    </source>
</evidence>
<gene>
    <name evidence="6 8" type="primary">rnpA</name>
    <name evidence="8" type="ORF">COT50_02640</name>
</gene>
<dbReference type="GO" id="GO:0004526">
    <property type="term" value="F:ribonuclease P activity"/>
    <property type="evidence" value="ECO:0007669"/>
    <property type="project" value="UniProtKB-UniRule"/>
</dbReference>
<evidence type="ECO:0000313" key="9">
    <source>
        <dbReference type="Proteomes" id="UP000231252"/>
    </source>
</evidence>
<keyword evidence="5 6" id="KW-0694">RNA-binding</keyword>
<name>A0A2H0XBL4_UNCKA</name>
<proteinExistence type="inferred from homology"/>
<dbReference type="InterPro" id="IPR014721">
    <property type="entry name" value="Ribsml_uS5_D2-typ_fold_subgr"/>
</dbReference>
<dbReference type="HAMAP" id="MF_00227">
    <property type="entry name" value="RNase_P"/>
    <property type="match status" value="1"/>
</dbReference>
<comment type="function">
    <text evidence="6">RNaseP catalyzes the removal of the 5'-leader sequence from pre-tRNA to produce the mature 5'-terminus. It can also cleave other RNA substrates such as 4.5S RNA. The protein component plays an auxiliary but essential role in vivo by binding to the 5'-leader sequence and broadening the substrate specificity of the ribozyme.</text>
</comment>
<organism evidence="8 9">
    <name type="scientific">candidate division WWE3 bacterium CG08_land_8_20_14_0_20_41_10</name>
    <dbReference type="NCBI Taxonomy" id="1975085"/>
    <lineage>
        <taxon>Bacteria</taxon>
        <taxon>Katanobacteria</taxon>
    </lineage>
</organism>
<dbReference type="NCBIfam" id="TIGR00188">
    <property type="entry name" value="rnpA"/>
    <property type="match status" value="1"/>
</dbReference>
<dbReference type="EMBL" id="PEYU01000058">
    <property type="protein sequence ID" value="PIS22337.1"/>
    <property type="molecule type" value="Genomic_DNA"/>
</dbReference>
<reference evidence="9" key="1">
    <citation type="submission" date="2017-09" db="EMBL/GenBank/DDBJ databases">
        <title>Depth-based differentiation of microbial function through sediment-hosted aquifers and enrichment of novel symbionts in the deep terrestrial subsurface.</title>
        <authorList>
            <person name="Probst A.J."/>
            <person name="Ladd B."/>
            <person name="Jarett J.K."/>
            <person name="Geller-Mcgrath D.E."/>
            <person name="Sieber C.M.K."/>
            <person name="Emerson J.B."/>
            <person name="Anantharaman K."/>
            <person name="Thomas B.C."/>
            <person name="Malmstrom R."/>
            <person name="Stieglmeier M."/>
            <person name="Klingl A."/>
            <person name="Woyke T."/>
            <person name="Ryan C.M."/>
            <person name="Banfield J.F."/>
        </authorList>
    </citation>
    <scope>NUCLEOTIDE SEQUENCE [LARGE SCALE GENOMIC DNA]</scope>
</reference>
<evidence type="ECO:0000256" key="5">
    <source>
        <dbReference type="ARBA" id="ARBA00022884"/>
    </source>
</evidence>
<dbReference type="Gene3D" id="3.30.230.10">
    <property type="match status" value="1"/>
</dbReference>
<keyword evidence="2 6" id="KW-0540">Nuclease</keyword>
<evidence type="ECO:0000256" key="7">
    <source>
        <dbReference type="NCBIfam" id="TIGR00188"/>
    </source>
</evidence>
<evidence type="ECO:0000313" key="8">
    <source>
        <dbReference type="EMBL" id="PIS22337.1"/>
    </source>
</evidence>
<sequence length="129" mass="15180">MLPKKNRIHTRFEFGKVKKFGDPYRYRYFYLYALPTSRLEKISQGRWDIGGQSQVGFLMSNKLHKNAVVRNRVKRLFRESVRQNFDRISTGWWLVFHPRFICVGAKYEEINADITAVLQKLSVAGKAGH</sequence>